<comment type="caution">
    <text evidence="10">The sequence shown here is derived from an EMBL/GenBank/DDBJ whole genome shotgun (WGS) entry which is preliminary data.</text>
</comment>
<keyword evidence="3" id="KW-1003">Cell membrane</keyword>
<dbReference type="Proteomes" id="UP000460561">
    <property type="component" value="Unassembled WGS sequence"/>
</dbReference>
<dbReference type="InterPro" id="IPR018704">
    <property type="entry name" value="SecYEG/CpoB_TPR"/>
</dbReference>
<dbReference type="InterPro" id="IPR026039">
    <property type="entry name" value="YfgM"/>
</dbReference>
<dbReference type="OrthoDB" id="7173339at2"/>
<keyword evidence="4 8" id="KW-0812">Transmembrane</keyword>
<dbReference type="GO" id="GO:0005886">
    <property type="term" value="C:plasma membrane"/>
    <property type="evidence" value="ECO:0007669"/>
    <property type="project" value="UniProtKB-SubCell"/>
</dbReference>
<dbReference type="PANTHER" id="PTHR38035">
    <property type="entry name" value="UPF0070 PROTEIN YFGM"/>
    <property type="match status" value="1"/>
</dbReference>
<dbReference type="EMBL" id="WTYQ01000001">
    <property type="protein sequence ID" value="MXP24521.1"/>
    <property type="molecule type" value="Genomic_DNA"/>
</dbReference>
<dbReference type="PANTHER" id="PTHR38035:SF1">
    <property type="entry name" value="ANCILLARY SECYEG TRANSLOCON SUBUNIT"/>
    <property type="match status" value="1"/>
</dbReference>
<evidence type="ECO:0000256" key="7">
    <source>
        <dbReference type="ARBA" id="ARBA00023186"/>
    </source>
</evidence>
<name>A0A845A660_9SPHN</name>
<evidence type="ECO:0000313" key="10">
    <source>
        <dbReference type="EMBL" id="MXP24521.1"/>
    </source>
</evidence>
<proteinExistence type="predicted"/>
<evidence type="ECO:0000259" key="9">
    <source>
        <dbReference type="Pfam" id="PF09976"/>
    </source>
</evidence>
<protein>
    <submittedName>
        <fullName evidence="10">Tetratricopeptide repeat protein</fullName>
    </submittedName>
</protein>
<gene>
    <name evidence="10" type="ORF">GRI39_00455</name>
</gene>
<dbReference type="AlphaFoldDB" id="A0A845A660"/>
<keyword evidence="7" id="KW-0143">Chaperone</keyword>
<evidence type="ECO:0000256" key="5">
    <source>
        <dbReference type="ARBA" id="ARBA00022989"/>
    </source>
</evidence>
<accession>A0A845A660</accession>
<comment type="subcellular location">
    <subcellularLocation>
        <location evidence="2">Cell membrane</location>
    </subcellularLocation>
    <subcellularLocation>
        <location evidence="1">Membrane</location>
        <topology evidence="1">Single-pass membrane protein</topology>
    </subcellularLocation>
</comment>
<evidence type="ECO:0000256" key="2">
    <source>
        <dbReference type="ARBA" id="ARBA00004236"/>
    </source>
</evidence>
<feature type="transmembrane region" description="Helical" evidence="8">
    <location>
        <begin position="12"/>
        <end position="29"/>
    </location>
</feature>
<evidence type="ECO:0000256" key="8">
    <source>
        <dbReference type="SAM" id="Phobius"/>
    </source>
</evidence>
<evidence type="ECO:0000256" key="1">
    <source>
        <dbReference type="ARBA" id="ARBA00004167"/>
    </source>
</evidence>
<evidence type="ECO:0000256" key="4">
    <source>
        <dbReference type="ARBA" id="ARBA00022692"/>
    </source>
</evidence>
<sequence>MADIGRKYGKPILAIIVVALLAFGGWLWWDSHQESKLEANSEELVKALDNLKADNLAAADGHLKPLAQDGSNGMKAAAIMLEGGMALQQNKPKEAAKLFDSIAADKNMPETYRNLATIRSVSATFDDMEPQKVIDRLKPLAVPGEPWFGSAAELVGMAYLAQGKNDLAGPLFASVAKDENAPQGLRSRTRQLAGLLGYDAVDDVDKTLQQLRVEGGDVPAPGAAAAAQ</sequence>
<feature type="domain" description="Ancillary SecYEG translocon subunit/Cell division coordinator CpoB TPR" evidence="9">
    <location>
        <begin position="7"/>
        <end position="168"/>
    </location>
</feature>
<keyword evidence="5 8" id="KW-1133">Transmembrane helix</keyword>
<evidence type="ECO:0000256" key="3">
    <source>
        <dbReference type="ARBA" id="ARBA00022475"/>
    </source>
</evidence>
<reference evidence="10 11" key="1">
    <citation type="submission" date="2019-12" db="EMBL/GenBank/DDBJ databases">
        <title>Genomic-based taxomic classification of the family Erythrobacteraceae.</title>
        <authorList>
            <person name="Xu L."/>
        </authorList>
    </citation>
    <scope>NUCLEOTIDE SEQUENCE [LARGE SCALE GENOMIC DNA]</scope>
    <source>
        <strain evidence="10 11">DSM 18604</strain>
    </source>
</reference>
<evidence type="ECO:0000256" key="6">
    <source>
        <dbReference type="ARBA" id="ARBA00023136"/>
    </source>
</evidence>
<evidence type="ECO:0000313" key="11">
    <source>
        <dbReference type="Proteomes" id="UP000460561"/>
    </source>
</evidence>
<keyword evidence="11" id="KW-1185">Reference proteome</keyword>
<keyword evidence="6 8" id="KW-0472">Membrane</keyword>
<organism evidence="10 11">
    <name type="scientific">Altericroceibacterium indicum</name>
    <dbReference type="NCBI Taxonomy" id="374177"/>
    <lineage>
        <taxon>Bacteria</taxon>
        <taxon>Pseudomonadati</taxon>
        <taxon>Pseudomonadota</taxon>
        <taxon>Alphaproteobacteria</taxon>
        <taxon>Sphingomonadales</taxon>
        <taxon>Erythrobacteraceae</taxon>
        <taxon>Altericroceibacterium</taxon>
    </lineage>
</organism>
<dbReference type="Pfam" id="PF09976">
    <property type="entry name" value="TPR_21"/>
    <property type="match status" value="1"/>
</dbReference>
<dbReference type="GO" id="GO:0044877">
    <property type="term" value="F:protein-containing complex binding"/>
    <property type="evidence" value="ECO:0007669"/>
    <property type="project" value="InterPro"/>
</dbReference>